<accession>A0A2M7EAM3</accession>
<proteinExistence type="predicted"/>
<gene>
    <name evidence="1" type="ORF">COS11_00500</name>
</gene>
<reference evidence="2" key="1">
    <citation type="submission" date="2017-09" db="EMBL/GenBank/DDBJ databases">
        <title>Depth-based differentiation of microbial function through sediment-hosted aquifers and enrichment of novel symbionts in the deep terrestrial subsurface.</title>
        <authorList>
            <person name="Probst A.J."/>
            <person name="Ladd B."/>
            <person name="Jarett J.K."/>
            <person name="Geller-Mcgrath D.E."/>
            <person name="Sieber C.M.K."/>
            <person name="Emerson J.B."/>
            <person name="Anantharaman K."/>
            <person name="Thomas B.C."/>
            <person name="Malmstrom R."/>
            <person name="Stieglmeier M."/>
            <person name="Klingl A."/>
            <person name="Woyke T."/>
            <person name="Ryan C.M."/>
            <person name="Banfield J.F."/>
        </authorList>
    </citation>
    <scope>NUCLEOTIDE SEQUENCE [LARGE SCALE GENOMIC DNA]</scope>
</reference>
<dbReference type="EMBL" id="PETL01000029">
    <property type="protein sequence ID" value="PIV64758.1"/>
    <property type="molecule type" value="Genomic_DNA"/>
</dbReference>
<organism evidence="1 2">
    <name type="scientific">bacterium (Candidatus Ratteibacteria) CG01_land_8_20_14_3_00_40_19</name>
    <dbReference type="NCBI Taxonomy" id="2014290"/>
    <lineage>
        <taxon>Bacteria</taxon>
        <taxon>Candidatus Ratteibacteria</taxon>
    </lineage>
</organism>
<dbReference type="AlphaFoldDB" id="A0A2M7EAM3"/>
<feature type="non-terminal residue" evidence="1">
    <location>
        <position position="29"/>
    </location>
</feature>
<comment type="caution">
    <text evidence="1">The sequence shown here is derived from an EMBL/GenBank/DDBJ whole genome shotgun (WGS) entry which is preliminary data.</text>
</comment>
<evidence type="ECO:0000313" key="2">
    <source>
        <dbReference type="Proteomes" id="UP000228886"/>
    </source>
</evidence>
<sequence length="29" mass="3564">MRLISLNVIYTLWLREMKRFLRAKSRIVG</sequence>
<dbReference type="Proteomes" id="UP000228886">
    <property type="component" value="Unassembled WGS sequence"/>
</dbReference>
<protein>
    <submittedName>
        <fullName evidence="1">Multidrug ABC transporter permease</fullName>
    </submittedName>
</protein>
<name>A0A2M7EAM3_9BACT</name>
<evidence type="ECO:0000313" key="1">
    <source>
        <dbReference type="EMBL" id="PIV64758.1"/>
    </source>
</evidence>